<dbReference type="CDD" id="cd05672">
    <property type="entry name" value="M20_ACY1L2-like"/>
    <property type="match status" value="1"/>
</dbReference>
<evidence type="ECO:0000313" key="5">
    <source>
        <dbReference type="Proteomes" id="UP000293854"/>
    </source>
</evidence>
<name>A0A143PFT2_9STAP</name>
<dbReference type="Gene3D" id="3.30.1490.20">
    <property type="entry name" value="ATP-grasp fold, A domain"/>
    <property type="match status" value="1"/>
</dbReference>
<dbReference type="FunFam" id="3.30.70.360:FF:000004">
    <property type="entry name" value="Peptidase M20 domain-containing protein 2"/>
    <property type="match status" value="1"/>
</dbReference>
<dbReference type="InterPro" id="IPR013815">
    <property type="entry name" value="ATP_grasp_subdomain_1"/>
</dbReference>
<dbReference type="GO" id="GO:0005737">
    <property type="term" value="C:cytoplasm"/>
    <property type="evidence" value="ECO:0007669"/>
    <property type="project" value="TreeGrafter"/>
</dbReference>
<dbReference type="InterPro" id="IPR002933">
    <property type="entry name" value="Peptidase_M20"/>
</dbReference>
<dbReference type="InterPro" id="IPR011761">
    <property type="entry name" value="ATP-grasp"/>
</dbReference>
<dbReference type="GO" id="GO:0071713">
    <property type="term" value="F:para-aminobenzoyl-glutamate hydrolase activity"/>
    <property type="evidence" value="ECO:0007669"/>
    <property type="project" value="TreeGrafter"/>
</dbReference>
<dbReference type="InterPro" id="IPR011650">
    <property type="entry name" value="Peptidase_M20_dimer"/>
</dbReference>
<proteinExistence type="predicted"/>
<evidence type="ECO:0000256" key="1">
    <source>
        <dbReference type="PROSITE-ProRule" id="PRU00409"/>
    </source>
</evidence>
<dbReference type="EMBL" id="CP068073">
    <property type="protein sequence ID" value="QQS83922.1"/>
    <property type="molecule type" value="Genomic_DNA"/>
</dbReference>
<dbReference type="SUPFAM" id="SSF55031">
    <property type="entry name" value="Bacterial exopeptidase dimerisation domain"/>
    <property type="match status" value="1"/>
</dbReference>
<evidence type="ECO:0000313" key="6">
    <source>
        <dbReference type="Proteomes" id="UP000595942"/>
    </source>
</evidence>
<protein>
    <submittedName>
        <fullName evidence="4">Amidohydrolase</fullName>
    </submittedName>
</protein>
<dbReference type="Pfam" id="PF07687">
    <property type="entry name" value="M20_dimer"/>
    <property type="match status" value="1"/>
</dbReference>
<dbReference type="Proteomes" id="UP000595942">
    <property type="component" value="Chromosome"/>
</dbReference>
<dbReference type="PANTHER" id="PTHR30575:SF0">
    <property type="entry name" value="XAA-ARG DIPEPTIDASE"/>
    <property type="match status" value="1"/>
</dbReference>
<dbReference type="InterPro" id="IPR017439">
    <property type="entry name" value="Amidohydrolase"/>
</dbReference>
<evidence type="ECO:0000259" key="2">
    <source>
        <dbReference type="PROSITE" id="PS50975"/>
    </source>
</evidence>
<dbReference type="PANTHER" id="PTHR30575">
    <property type="entry name" value="PEPTIDASE M20"/>
    <property type="match status" value="1"/>
</dbReference>
<keyword evidence="4" id="KW-0378">Hydrolase</keyword>
<dbReference type="AlphaFoldDB" id="A0A143PFT2"/>
<dbReference type="GO" id="GO:0005524">
    <property type="term" value="F:ATP binding"/>
    <property type="evidence" value="ECO:0007669"/>
    <property type="project" value="UniProtKB-UniRule"/>
</dbReference>
<dbReference type="GO" id="GO:0016805">
    <property type="term" value="F:dipeptidase activity"/>
    <property type="evidence" value="ECO:0007669"/>
    <property type="project" value="TreeGrafter"/>
</dbReference>
<dbReference type="FunFam" id="3.40.630.10:FF:000071">
    <property type="entry name" value="Peptidase M20 domain-containing protein 2"/>
    <property type="match status" value="1"/>
</dbReference>
<dbReference type="Gene3D" id="3.30.70.360">
    <property type="match status" value="1"/>
</dbReference>
<reference evidence="4 5" key="1">
    <citation type="submission" date="2018-11" db="EMBL/GenBank/DDBJ databases">
        <title>Genomic profiling of Staphylococcus species from a Poultry farm system in KwaZulu-Natal, South Africa.</title>
        <authorList>
            <person name="Amoako D.G."/>
            <person name="Somboro A.M."/>
            <person name="Abia A.L.K."/>
            <person name="Bester L.A."/>
            <person name="Essack S.Y."/>
        </authorList>
    </citation>
    <scope>NUCLEOTIDE SEQUENCE [LARGE SCALE GENOMIC DNA]</scope>
    <source>
        <strain evidence="4 5">SA11</strain>
    </source>
</reference>
<dbReference type="NCBIfam" id="TIGR01891">
    <property type="entry name" value="amidohydrolases"/>
    <property type="match status" value="1"/>
</dbReference>
<dbReference type="OrthoDB" id="9781032at2"/>
<keyword evidence="1" id="KW-0547">Nucleotide-binding</keyword>
<keyword evidence="1" id="KW-0067">ATP-binding</keyword>
<dbReference type="GO" id="GO:0046657">
    <property type="term" value="P:folic acid catabolic process"/>
    <property type="evidence" value="ECO:0007669"/>
    <property type="project" value="TreeGrafter"/>
</dbReference>
<dbReference type="EMBL" id="RQTE01000230">
    <property type="protein sequence ID" value="RZI00764.1"/>
    <property type="molecule type" value="Genomic_DNA"/>
</dbReference>
<dbReference type="SUPFAM" id="SSF53187">
    <property type="entry name" value="Zn-dependent exopeptidases"/>
    <property type="match status" value="1"/>
</dbReference>
<dbReference type="SUPFAM" id="SSF56059">
    <property type="entry name" value="Glutathione synthetase ATP-binding domain-like"/>
    <property type="match status" value="1"/>
</dbReference>
<dbReference type="KEGG" id="scv:A4G25_11985"/>
<dbReference type="PROSITE" id="PS50975">
    <property type="entry name" value="ATP_GRASP"/>
    <property type="match status" value="1"/>
</dbReference>
<gene>
    <name evidence="4" type="ORF">EIG99_10615</name>
    <name evidence="3" type="ORF">I6J05_06480</name>
</gene>
<organism evidence="4 5">
    <name type="scientific">Staphylococcus condimenti</name>
    <dbReference type="NCBI Taxonomy" id="70255"/>
    <lineage>
        <taxon>Bacteria</taxon>
        <taxon>Bacillati</taxon>
        <taxon>Bacillota</taxon>
        <taxon>Bacilli</taxon>
        <taxon>Bacillales</taxon>
        <taxon>Staphylococcaceae</taxon>
        <taxon>Staphylococcus</taxon>
    </lineage>
</organism>
<accession>A0A143PFT2</accession>
<dbReference type="InterPro" id="IPR036264">
    <property type="entry name" value="Bact_exopeptidase_dim_dom"/>
</dbReference>
<evidence type="ECO:0000313" key="4">
    <source>
        <dbReference type="EMBL" id="RZI00764.1"/>
    </source>
</evidence>
<sequence>MSVEREVEQFIKNKESEFIDISHRIHERPELGNQEVFASGLLMQELTKYGFEIEQDIAGHPTGFIAEYNSHKPGPTIGFLAEYDALPGLGHACGHNVIGTTSVLAGIALKEVIDEVGGKVVVLGCPAEEGGENGSAKASYVKAAVIDQLDVALMLHPGNETYKTINTLAVDVLDIKFYGRSAHASENANEAINALDAMVSFFNGIAQLRQQIKKGERVHGVILDGGQAANIIPDFTHARFYTRSRTRKDLDFLTKRVGQIAQGAAVQTGCDYECKPIQNGVNEFILTPTLDELFAYYAKKYGEEVSEDDFGYGSTDTGNVSHVVPTLHAHIKIGPSNLVGHTYKFKEAAASEHGDSALIKGATILTRMALDLISNNELLREIKEQHVRKVKKASLKEFRKHSEQPKVTLSDLYEDDIVYTSRPSYVSNPWLEPDEHQSNFLTGRELLIANKMPVIVHEASVTNKLKQLFDEVGKEVPNNVYKFHNQASYEHLLQSLTKEDQKKIYFQYVHSEDLVAKEDYALDKDVFVALNNKARIPEWTAGKYLPKRQIVEIEEFEAAVRDWDFPLVLKPGDDLPTAGGYGVMICYNQEDLDKAIKRINNAVEETDTIIIEQKIEAIANYCVQFAYSEQLGLKYLGTTEQLTNKYGFYNGNQSVPVDEVPQAVIEAGREIMEIGVEKGFYGVGGFDLLFDKYGDVYAIDLNFRQNGSTSMLLLDDELSGANHKFYSYFANGDNTKFFRTIMKYVRQGKIYPLSYYDGDWYGKNKVNSRFACIWHGSSREEVEQNERAFLKELE</sequence>
<dbReference type="Pfam" id="PF01546">
    <property type="entry name" value="Peptidase_M20"/>
    <property type="match status" value="1"/>
</dbReference>
<evidence type="ECO:0000313" key="3">
    <source>
        <dbReference type="EMBL" id="QQS83922.1"/>
    </source>
</evidence>
<reference evidence="3 6" key="2">
    <citation type="submission" date="2021-01" db="EMBL/GenBank/DDBJ databases">
        <title>FDA dAtabase for Regulatory Grade micrObial Sequences (FDA-ARGOS): Supporting development and validation of Infectious Disease Dx tests.</title>
        <authorList>
            <person name="Sproer C."/>
            <person name="Gronow S."/>
            <person name="Severitt S."/>
            <person name="Schroder I."/>
            <person name="Tallon L."/>
            <person name="Sadzewicz L."/>
            <person name="Zhao X."/>
            <person name="Boylan J."/>
            <person name="Ott S."/>
            <person name="Bowen H."/>
            <person name="Vavikolanu K."/>
            <person name="Mehta A."/>
            <person name="Aluvathingal J."/>
            <person name="Nadendla S."/>
            <person name="Lowell S."/>
            <person name="Myers T."/>
            <person name="Yan Y."/>
            <person name="Sichtig H."/>
        </authorList>
    </citation>
    <scope>NUCLEOTIDE SEQUENCE [LARGE SCALE GENOMIC DNA]</scope>
    <source>
        <strain evidence="3 6">FDAARGOS_1148</strain>
    </source>
</reference>
<dbReference type="Proteomes" id="UP000293854">
    <property type="component" value="Unassembled WGS sequence"/>
</dbReference>
<feature type="domain" description="ATP-grasp" evidence="2">
    <location>
        <begin position="534"/>
        <end position="746"/>
    </location>
</feature>
<dbReference type="InterPro" id="IPR052030">
    <property type="entry name" value="Peptidase_M20/M20A_hydrolases"/>
</dbReference>
<keyword evidence="6" id="KW-1185">Reference proteome</keyword>
<dbReference type="Gene3D" id="3.40.630.10">
    <property type="entry name" value="Zn peptidases"/>
    <property type="match status" value="1"/>
</dbReference>
<dbReference type="GO" id="GO:0046872">
    <property type="term" value="F:metal ion binding"/>
    <property type="evidence" value="ECO:0007669"/>
    <property type="project" value="InterPro"/>
</dbReference>